<feature type="transmembrane region" description="Helical" evidence="8">
    <location>
        <begin position="298"/>
        <end position="316"/>
    </location>
</feature>
<dbReference type="GO" id="GO:0015179">
    <property type="term" value="F:L-amino acid transmembrane transporter activity"/>
    <property type="evidence" value="ECO:0007669"/>
    <property type="project" value="TreeGrafter"/>
</dbReference>
<feature type="transmembrane region" description="Helical" evidence="8">
    <location>
        <begin position="124"/>
        <end position="142"/>
    </location>
</feature>
<proteinExistence type="predicted"/>
<feature type="transmembrane region" description="Helical" evidence="8">
    <location>
        <begin position="87"/>
        <end position="112"/>
    </location>
</feature>
<keyword evidence="2" id="KW-0813">Transport</keyword>
<evidence type="ECO:0000256" key="1">
    <source>
        <dbReference type="ARBA" id="ARBA00004429"/>
    </source>
</evidence>
<evidence type="ECO:0000256" key="8">
    <source>
        <dbReference type="SAM" id="Phobius"/>
    </source>
</evidence>
<evidence type="ECO:0000256" key="5">
    <source>
        <dbReference type="ARBA" id="ARBA00022692"/>
    </source>
</evidence>
<accession>A0A2M7QAX5</accession>
<gene>
    <name evidence="9" type="ORF">COY93_00740</name>
</gene>
<dbReference type="GO" id="GO:0005886">
    <property type="term" value="C:plasma membrane"/>
    <property type="evidence" value="ECO:0007669"/>
    <property type="project" value="UniProtKB-SubCell"/>
</dbReference>
<evidence type="ECO:0000313" key="9">
    <source>
        <dbReference type="EMBL" id="PIY63312.1"/>
    </source>
</evidence>
<reference evidence="10" key="1">
    <citation type="submission" date="2017-09" db="EMBL/GenBank/DDBJ databases">
        <title>Depth-based differentiation of microbial function through sediment-hosted aquifers and enrichment of novel symbionts in the deep terrestrial subsurface.</title>
        <authorList>
            <person name="Probst A.J."/>
            <person name="Ladd B."/>
            <person name="Jarett J.K."/>
            <person name="Geller-Mcgrath D.E."/>
            <person name="Sieber C.M.K."/>
            <person name="Emerson J.B."/>
            <person name="Anantharaman K."/>
            <person name="Thomas B.C."/>
            <person name="Malmstrom R."/>
            <person name="Stieglmeier M."/>
            <person name="Klingl A."/>
            <person name="Woyke T."/>
            <person name="Ryan C.M."/>
            <person name="Banfield J.F."/>
        </authorList>
    </citation>
    <scope>NUCLEOTIDE SEQUENCE [LARGE SCALE GENOMIC DNA]</scope>
</reference>
<evidence type="ECO:0000256" key="4">
    <source>
        <dbReference type="ARBA" id="ARBA00022519"/>
    </source>
</evidence>
<evidence type="ECO:0000256" key="2">
    <source>
        <dbReference type="ARBA" id="ARBA00022448"/>
    </source>
</evidence>
<sequence length="386" mass="41161">MRRKGGNRQVLMAAVTLIGTIIGVGIFGIPYAVSQVGVGLALVYFLILGGIQLLQSLFYAEAIMACPEELRLVGLAGKFLGRRVRSIAAVAFVLGFWGASVAYILVSGIFLHLLLSPWLGGTPFHYQVIWGLVGSAVVYFGLGFIEKVDFWSTVALIVSLLAIVAAAGTRMELSNLTALVPRGDLFLPYGVILFSLSGLSAIPEMRDFMDGHRRGFRKAIVVGTLAATCLTALFGLAVYGVTGQGTTKDALDGLSSVLGSGIAAFGAAFGFLAVATSYFMIGLNLRSTFEYDYRLRRTLAWFLAAIVPLLAVVLGMKDFISTVSFTGAVFGGITAVIIAMLYVNVTRRGLLGKRRLGISGVWAYVSIVVLLLGAGYETVATLMRWP</sequence>
<name>A0A2M7QAX5_9BACT</name>
<organism evidence="9 10">
    <name type="scientific">Candidatus Uhrbacteria bacterium CG_4_10_14_0_8_um_filter_58_22</name>
    <dbReference type="NCBI Taxonomy" id="1975029"/>
    <lineage>
        <taxon>Bacteria</taxon>
        <taxon>Candidatus Uhriibacteriota</taxon>
    </lineage>
</organism>
<dbReference type="AlphaFoldDB" id="A0A2M7QAX5"/>
<evidence type="ECO:0000313" key="10">
    <source>
        <dbReference type="Proteomes" id="UP000230973"/>
    </source>
</evidence>
<feature type="transmembrane region" description="Helical" evidence="8">
    <location>
        <begin position="185"/>
        <end position="202"/>
    </location>
</feature>
<feature type="transmembrane region" description="Helical" evidence="8">
    <location>
        <begin position="262"/>
        <end position="286"/>
    </location>
</feature>
<evidence type="ECO:0000256" key="7">
    <source>
        <dbReference type="ARBA" id="ARBA00023136"/>
    </source>
</evidence>
<keyword evidence="5 8" id="KW-0812">Transmembrane</keyword>
<feature type="transmembrane region" description="Helical" evidence="8">
    <location>
        <begin position="222"/>
        <end position="242"/>
    </location>
</feature>
<dbReference type="Proteomes" id="UP000230973">
    <property type="component" value="Unassembled WGS sequence"/>
</dbReference>
<feature type="transmembrane region" description="Helical" evidence="8">
    <location>
        <begin position="154"/>
        <end position="173"/>
    </location>
</feature>
<dbReference type="PANTHER" id="PTHR22950">
    <property type="entry name" value="AMINO ACID TRANSPORTER"/>
    <property type="match status" value="1"/>
</dbReference>
<feature type="transmembrane region" description="Helical" evidence="8">
    <location>
        <begin position="39"/>
        <end position="66"/>
    </location>
</feature>
<evidence type="ECO:0000256" key="3">
    <source>
        <dbReference type="ARBA" id="ARBA00022475"/>
    </source>
</evidence>
<keyword evidence="6 8" id="KW-1133">Transmembrane helix</keyword>
<protein>
    <recommendedName>
        <fullName evidence="11">Amino acid transporter transmembrane domain-containing protein</fullName>
    </recommendedName>
</protein>
<dbReference type="EMBL" id="PFLC01000010">
    <property type="protein sequence ID" value="PIY63312.1"/>
    <property type="molecule type" value="Genomic_DNA"/>
</dbReference>
<comment type="subcellular location">
    <subcellularLocation>
        <location evidence="1">Cell inner membrane</location>
        <topology evidence="1">Multi-pass membrane protein</topology>
    </subcellularLocation>
</comment>
<dbReference type="Pfam" id="PF03222">
    <property type="entry name" value="Trp_Tyr_perm"/>
    <property type="match status" value="1"/>
</dbReference>
<evidence type="ECO:0000256" key="6">
    <source>
        <dbReference type="ARBA" id="ARBA00022989"/>
    </source>
</evidence>
<feature type="transmembrane region" description="Helical" evidence="8">
    <location>
        <begin position="356"/>
        <end position="376"/>
    </location>
</feature>
<keyword evidence="7 8" id="KW-0472">Membrane</keyword>
<dbReference type="InterPro" id="IPR018227">
    <property type="entry name" value="Amino_acid_transport_2"/>
</dbReference>
<keyword evidence="3" id="KW-1003">Cell membrane</keyword>
<keyword evidence="4" id="KW-0997">Cell inner membrane</keyword>
<feature type="transmembrane region" description="Helical" evidence="8">
    <location>
        <begin position="322"/>
        <end position="344"/>
    </location>
</feature>
<comment type="caution">
    <text evidence="9">The sequence shown here is derived from an EMBL/GenBank/DDBJ whole genome shotgun (WGS) entry which is preliminary data.</text>
</comment>
<feature type="transmembrane region" description="Helical" evidence="8">
    <location>
        <begin position="12"/>
        <end position="33"/>
    </location>
</feature>
<dbReference type="Gene3D" id="1.20.1740.10">
    <property type="entry name" value="Amino acid/polyamine transporter I"/>
    <property type="match status" value="1"/>
</dbReference>
<evidence type="ECO:0008006" key="11">
    <source>
        <dbReference type="Google" id="ProtNLM"/>
    </source>
</evidence>